<dbReference type="Gene3D" id="3.40.50.12780">
    <property type="entry name" value="N-terminal domain of ligase-like"/>
    <property type="match status" value="1"/>
</dbReference>
<dbReference type="Pfam" id="PF00501">
    <property type="entry name" value="AMP-binding"/>
    <property type="match status" value="1"/>
</dbReference>
<evidence type="ECO:0000313" key="8">
    <source>
        <dbReference type="Proteomes" id="UP000735302"/>
    </source>
</evidence>
<dbReference type="PROSITE" id="PS00455">
    <property type="entry name" value="AMP_BINDING"/>
    <property type="match status" value="1"/>
</dbReference>
<feature type="domain" description="AMP-dependent synthetase/ligase" evidence="6">
    <location>
        <begin position="38"/>
        <end position="363"/>
    </location>
</feature>
<dbReference type="EMBL" id="BLXT01007159">
    <property type="protein sequence ID" value="GFO36884.1"/>
    <property type="molecule type" value="Genomic_DNA"/>
</dbReference>
<dbReference type="InterPro" id="IPR042099">
    <property type="entry name" value="ANL_N_sf"/>
</dbReference>
<gene>
    <name evidence="7" type="ORF">PoB_006338900</name>
</gene>
<proteinExistence type="inferred from homology"/>
<comment type="caution">
    <text evidence="7">The sequence shown here is derived from an EMBL/GenBank/DDBJ whole genome shotgun (WGS) entry which is preliminary data.</text>
</comment>
<dbReference type="GO" id="GO:0005886">
    <property type="term" value="C:plasma membrane"/>
    <property type="evidence" value="ECO:0007669"/>
    <property type="project" value="TreeGrafter"/>
</dbReference>
<dbReference type="GO" id="GO:0044539">
    <property type="term" value="P:long-chain fatty acid import into cell"/>
    <property type="evidence" value="ECO:0007669"/>
    <property type="project" value="TreeGrafter"/>
</dbReference>
<comment type="catalytic activity">
    <reaction evidence="3">
        <text>a very long-chain fatty acid + ATP + CoA = a very long-chain fatty acyl-CoA + AMP + diphosphate</text>
        <dbReference type="Rhea" id="RHEA:54536"/>
        <dbReference type="ChEBI" id="CHEBI:30616"/>
        <dbReference type="ChEBI" id="CHEBI:33019"/>
        <dbReference type="ChEBI" id="CHEBI:57287"/>
        <dbReference type="ChEBI" id="CHEBI:58950"/>
        <dbReference type="ChEBI" id="CHEBI:138261"/>
        <dbReference type="ChEBI" id="CHEBI:456215"/>
    </reaction>
    <physiologicalReaction direction="left-to-right" evidence="3">
        <dbReference type="Rhea" id="RHEA:54537"/>
    </physiologicalReaction>
</comment>
<comment type="catalytic activity">
    <reaction evidence="5">
        <text>tetracosanoate + ATP + CoA = tetracosanoyl-CoA + AMP + diphosphate</text>
        <dbReference type="Rhea" id="RHEA:33639"/>
        <dbReference type="ChEBI" id="CHEBI:30616"/>
        <dbReference type="ChEBI" id="CHEBI:31014"/>
        <dbReference type="ChEBI" id="CHEBI:33019"/>
        <dbReference type="ChEBI" id="CHEBI:57287"/>
        <dbReference type="ChEBI" id="CHEBI:65052"/>
        <dbReference type="ChEBI" id="CHEBI:456215"/>
    </reaction>
    <physiologicalReaction direction="left-to-right" evidence="5">
        <dbReference type="Rhea" id="RHEA:33640"/>
    </physiologicalReaction>
</comment>
<dbReference type="AlphaFoldDB" id="A0AAV4CY80"/>
<evidence type="ECO:0000256" key="1">
    <source>
        <dbReference type="ARBA" id="ARBA00006432"/>
    </source>
</evidence>
<accession>A0AAV4CY80</accession>
<evidence type="ECO:0000313" key="7">
    <source>
        <dbReference type="EMBL" id="GFO36884.1"/>
    </source>
</evidence>
<comment type="similarity">
    <text evidence="1">Belongs to the ATP-dependent AMP-binding enzyme family.</text>
</comment>
<dbReference type="PANTHER" id="PTHR43107:SF22">
    <property type="entry name" value="VERY LONG-CHAIN ACYL-COA SYNTHETASE"/>
    <property type="match status" value="1"/>
</dbReference>
<evidence type="ECO:0000256" key="3">
    <source>
        <dbReference type="ARBA" id="ARBA00036527"/>
    </source>
</evidence>
<evidence type="ECO:0000256" key="5">
    <source>
        <dbReference type="ARBA" id="ARBA00048666"/>
    </source>
</evidence>
<reference evidence="7 8" key="1">
    <citation type="journal article" date="2021" name="Elife">
        <title>Chloroplast acquisition without the gene transfer in kleptoplastic sea slugs, Plakobranchus ocellatus.</title>
        <authorList>
            <person name="Maeda T."/>
            <person name="Takahashi S."/>
            <person name="Yoshida T."/>
            <person name="Shimamura S."/>
            <person name="Takaki Y."/>
            <person name="Nagai Y."/>
            <person name="Toyoda A."/>
            <person name="Suzuki Y."/>
            <person name="Arimoto A."/>
            <person name="Ishii H."/>
            <person name="Satoh N."/>
            <person name="Nishiyama T."/>
            <person name="Hasebe M."/>
            <person name="Maruyama T."/>
            <person name="Minagawa J."/>
            <person name="Obokata J."/>
            <person name="Shigenobu S."/>
        </authorList>
    </citation>
    <scope>NUCLEOTIDE SEQUENCE [LARGE SCALE GENOMIC DNA]</scope>
</reference>
<dbReference type="Proteomes" id="UP000735302">
    <property type="component" value="Unassembled WGS sequence"/>
</dbReference>
<organism evidence="7 8">
    <name type="scientific">Plakobranchus ocellatus</name>
    <dbReference type="NCBI Taxonomy" id="259542"/>
    <lineage>
        <taxon>Eukaryota</taxon>
        <taxon>Metazoa</taxon>
        <taxon>Spiralia</taxon>
        <taxon>Lophotrochozoa</taxon>
        <taxon>Mollusca</taxon>
        <taxon>Gastropoda</taxon>
        <taxon>Heterobranchia</taxon>
        <taxon>Euthyneura</taxon>
        <taxon>Panpulmonata</taxon>
        <taxon>Sacoglossa</taxon>
        <taxon>Placobranchoidea</taxon>
        <taxon>Plakobranchidae</taxon>
        <taxon>Plakobranchus</taxon>
    </lineage>
</organism>
<evidence type="ECO:0000256" key="4">
    <source>
        <dbReference type="ARBA" id="ARBA00041297"/>
    </source>
</evidence>
<sequence>MDLLAGVEYDIEELKMRQKLIDDLPHHLNSHFIDKFEALVAIQPKKPFLIYDGVVYTYEAMDAISCKVANIAKSWGLKPRDCVAIMIENEPSFIWTFYGLLKLGVSVAFINYNLRLHPLIHSILSVDCKALIVGSGAGLVEAVSDVLPQLNKLPVYAQGVNLKDLPDGINSFDVLMHKAIPCAISPAIRADLTAEDTCCYIFTSGTTGKPKPVIFSHTKAVGVCVICNHFPSMCSQDIVYTVLPLYHNTGCFMSVGAALLSGATVVLRKKFSARHFWSDCRQYKVTVVPYIGELLRYLLSQPKTELDGVHNIRVVYGAGLRADIWNTVCNRFKIPKVLEFYGATEGITFTANYSGKPGAIGRLSPILSKLDPDHKVLVKFDTASVFPVRNENGYCIPVKVGEPGLMLSKVPENLLNKNLYKASSEANEKKFVRDAFAPGDVYMNYGDALVQDKDYFLYFYDRLGDTFRWKGENVSTKEVANAISTLSFIEDANVYGVEIPGKFVIKL</sequence>
<dbReference type="GO" id="GO:0005789">
    <property type="term" value="C:endoplasmic reticulum membrane"/>
    <property type="evidence" value="ECO:0007669"/>
    <property type="project" value="TreeGrafter"/>
</dbReference>
<dbReference type="InterPro" id="IPR020845">
    <property type="entry name" value="AMP-binding_CS"/>
</dbReference>
<dbReference type="GO" id="GO:0005324">
    <property type="term" value="F:long-chain fatty acid transmembrane transporter activity"/>
    <property type="evidence" value="ECO:0007669"/>
    <property type="project" value="TreeGrafter"/>
</dbReference>
<name>A0AAV4CY80_9GAST</name>
<keyword evidence="8" id="KW-1185">Reference proteome</keyword>
<evidence type="ECO:0000256" key="2">
    <source>
        <dbReference type="ARBA" id="ARBA00022598"/>
    </source>
</evidence>
<dbReference type="InterPro" id="IPR000873">
    <property type="entry name" value="AMP-dep_synth/lig_dom"/>
</dbReference>
<evidence type="ECO:0000259" key="6">
    <source>
        <dbReference type="Pfam" id="PF00501"/>
    </source>
</evidence>
<protein>
    <recommendedName>
        <fullName evidence="4">Long-chain-fatty-acid--CoA ligase</fullName>
    </recommendedName>
</protein>
<keyword evidence="2" id="KW-0436">Ligase</keyword>
<dbReference type="PANTHER" id="PTHR43107">
    <property type="entry name" value="LONG-CHAIN FATTY ACID TRANSPORT PROTEIN"/>
    <property type="match status" value="1"/>
</dbReference>
<dbReference type="SUPFAM" id="SSF56801">
    <property type="entry name" value="Acetyl-CoA synthetase-like"/>
    <property type="match status" value="1"/>
</dbReference>
<dbReference type="GO" id="GO:0004467">
    <property type="term" value="F:long-chain fatty acid-CoA ligase activity"/>
    <property type="evidence" value="ECO:0007669"/>
    <property type="project" value="TreeGrafter"/>
</dbReference>